<dbReference type="EC" id="2.4.1.-" evidence="11"/>
<dbReference type="InterPro" id="IPR027791">
    <property type="entry name" value="Galactosyl_T_C"/>
</dbReference>
<evidence type="ECO:0000259" key="14">
    <source>
        <dbReference type="Pfam" id="PF13733"/>
    </source>
</evidence>
<comment type="subcellular location">
    <subcellularLocation>
        <location evidence="1 11">Membrane</location>
        <topology evidence="1 11">Single-pass type II membrane protein</topology>
    </subcellularLocation>
</comment>
<keyword evidence="11" id="KW-0464">Manganese</keyword>
<dbReference type="Pfam" id="PF02709">
    <property type="entry name" value="Glyco_transf_7C"/>
    <property type="match status" value="1"/>
</dbReference>
<evidence type="ECO:0000256" key="6">
    <source>
        <dbReference type="ARBA" id="ARBA00022692"/>
    </source>
</evidence>
<evidence type="ECO:0000256" key="10">
    <source>
        <dbReference type="ARBA" id="ARBA00023180"/>
    </source>
</evidence>
<evidence type="ECO:0000256" key="2">
    <source>
        <dbReference type="ARBA" id="ARBA00004922"/>
    </source>
</evidence>
<dbReference type="GO" id="GO:0046872">
    <property type="term" value="F:metal ion binding"/>
    <property type="evidence" value="ECO:0007669"/>
    <property type="project" value="UniProtKB-UniRule"/>
</dbReference>
<evidence type="ECO:0000256" key="4">
    <source>
        <dbReference type="ARBA" id="ARBA00022676"/>
    </source>
</evidence>
<evidence type="ECO:0000313" key="15">
    <source>
        <dbReference type="Proteomes" id="UP000887569"/>
    </source>
</evidence>
<dbReference type="InterPro" id="IPR027995">
    <property type="entry name" value="Galactosyl_T_N"/>
</dbReference>
<evidence type="ECO:0000256" key="5">
    <source>
        <dbReference type="ARBA" id="ARBA00022679"/>
    </source>
</evidence>
<comment type="similarity">
    <text evidence="3 11">Belongs to the glycosyltransferase 7 family.</text>
</comment>
<feature type="signal peptide" evidence="12">
    <location>
        <begin position="1"/>
        <end position="20"/>
    </location>
</feature>
<keyword evidence="12" id="KW-0732">Signal</keyword>
<dbReference type="InterPro" id="IPR029044">
    <property type="entry name" value="Nucleotide-diphossugar_trans"/>
</dbReference>
<feature type="domain" description="Galactosyltransferase N-terminal" evidence="14">
    <location>
        <begin position="41"/>
        <end position="147"/>
    </location>
</feature>
<name>A0A915CHU7_PARUN</name>
<evidence type="ECO:0000313" key="16">
    <source>
        <dbReference type="WBParaSite" id="PgR168_g001_t01"/>
    </source>
</evidence>
<comment type="pathway">
    <text evidence="2 11">Protein modification; protein glycosylation.</text>
</comment>
<organism evidence="15 16">
    <name type="scientific">Parascaris univalens</name>
    <name type="common">Nematode worm</name>
    <dbReference type="NCBI Taxonomy" id="6257"/>
    <lineage>
        <taxon>Eukaryota</taxon>
        <taxon>Metazoa</taxon>
        <taxon>Ecdysozoa</taxon>
        <taxon>Nematoda</taxon>
        <taxon>Chromadorea</taxon>
        <taxon>Rhabditida</taxon>
        <taxon>Spirurina</taxon>
        <taxon>Ascaridomorpha</taxon>
        <taxon>Ascaridoidea</taxon>
        <taxon>Ascarididae</taxon>
        <taxon>Parascaris</taxon>
    </lineage>
</organism>
<evidence type="ECO:0000256" key="12">
    <source>
        <dbReference type="SAM" id="SignalP"/>
    </source>
</evidence>
<evidence type="ECO:0000256" key="8">
    <source>
        <dbReference type="ARBA" id="ARBA00022989"/>
    </source>
</evidence>
<feature type="chain" id="PRO_5037989988" description="Beta-1,4-N-acetylgalactosaminyltransferase" evidence="12">
    <location>
        <begin position="21"/>
        <end position="345"/>
    </location>
</feature>
<dbReference type="Gene3D" id="3.90.550.10">
    <property type="entry name" value="Spore Coat Polysaccharide Biosynthesis Protein SpsA, Chain A"/>
    <property type="match status" value="1"/>
</dbReference>
<dbReference type="WBParaSite" id="PgR168_g001_t01">
    <property type="protein sequence ID" value="PgR168_g001_t01"/>
    <property type="gene ID" value="PgR168_g001"/>
</dbReference>
<dbReference type="GO" id="GO:0008378">
    <property type="term" value="F:galactosyltransferase activity"/>
    <property type="evidence" value="ECO:0007669"/>
    <property type="project" value="TreeGrafter"/>
</dbReference>
<dbReference type="Proteomes" id="UP000887569">
    <property type="component" value="Unplaced"/>
</dbReference>
<keyword evidence="10 11" id="KW-0325">Glycoprotein</keyword>
<accession>A0A915CHU7</accession>
<keyword evidence="4 11" id="KW-0328">Glycosyltransferase</keyword>
<dbReference type="PANTHER" id="PTHR19300:SF57">
    <property type="entry name" value="BETA-1,4-N-ACETYLGALACTOSAMINYLTRANSFERASE"/>
    <property type="match status" value="1"/>
</dbReference>
<dbReference type="GO" id="GO:0005794">
    <property type="term" value="C:Golgi apparatus"/>
    <property type="evidence" value="ECO:0007669"/>
    <property type="project" value="TreeGrafter"/>
</dbReference>
<evidence type="ECO:0000256" key="3">
    <source>
        <dbReference type="ARBA" id="ARBA00005735"/>
    </source>
</evidence>
<keyword evidence="15" id="KW-1185">Reference proteome</keyword>
<dbReference type="PRINTS" id="PR02050">
    <property type="entry name" value="B14GALTRFASE"/>
</dbReference>
<sequence>MNHRIICVLLVYMLFGRVIGSTKCSQISVIDDPYKRLLTDNKSTESMCGTYRPLDCEYDEKIAILVPYRNREIQLRILINYLVQFLISYRKYFAIFVIEPFDGQIFNRGKLFNAGFDVANTIDEWDCFFFHDVDLIPTNRSIPYKCPNKGTAQHWSTSVDKFDFKLPYDDYFGGVSAMNADEFIAVNGYPNAFWGWGGEDDCFEYRVKNSKITIVRASNGATKYTMLRHGQNEKGNEVNPCRFEILKRWKELWQIDGLNTLNYAVVSFEMYSFYYHLVIDLKPPSDICATAKYNIGSNNAANRVYHKPLKPSSLSLLHYCDFDYQLLQLTVPTLSSAGLISNHST</sequence>
<evidence type="ECO:0000256" key="1">
    <source>
        <dbReference type="ARBA" id="ARBA00004606"/>
    </source>
</evidence>
<dbReference type="PANTHER" id="PTHR19300">
    <property type="entry name" value="BETA-1,4-GALACTOSYLTRANSFERASE"/>
    <property type="match status" value="1"/>
</dbReference>
<keyword evidence="8" id="KW-1133">Transmembrane helix</keyword>
<evidence type="ECO:0000256" key="11">
    <source>
        <dbReference type="RuleBase" id="RU368121"/>
    </source>
</evidence>
<dbReference type="Pfam" id="PF13733">
    <property type="entry name" value="Glyco_transf_7N"/>
    <property type="match status" value="1"/>
</dbReference>
<comment type="cofactor">
    <cofactor evidence="11">
        <name>Mn(2+)</name>
        <dbReference type="ChEBI" id="CHEBI:29035"/>
    </cofactor>
</comment>
<keyword evidence="7 11" id="KW-0735">Signal-anchor</keyword>
<keyword evidence="9" id="KW-0472">Membrane</keyword>
<keyword evidence="6" id="KW-0812">Transmembrane</keyword>
<evidence type="ECO:0000256" key="9">
    <source>
        <dbReference type="ARBA" id="ARBA00023136"/>
    </source>
</evidence>
<keyword evidence="11" id="KW-0479">Metal-binding</keyword>
<dbReference type="SUPFAM" id="SSF53448">
    <property type="entry name" value="Nucleotide-diphospho-sugar transferases"/>
    <property type="match status" value="1"/>
</dbReference>
<reference evidence="16" key="1">
    <citation type="submission" date="2022-11" db="UniProtKB">
        <authorList>
            <consortium name="WormBaseParasite"/>
        </authorList>
    </citation>
    <scope>IDENTIFICATION</scope>
</reference>
<proteinExistence type="inferred from homology"/>
<comment type="function">
    <text evidence="11">Catalyzes the transfer of galactose onto proteins or lipids.</text>
</comment>
<dbReference type="GO" id="GO:0016020">
    <property type="term" value="C:membrane"/>
    <property type="evidence" value="ECO:0007669"/>
    <property type="project" value="UniProtKB-SubCell"/>
</dbReference>
<dbReference type="InterPro" id="IPR003859">
    <property type="entry name" value="Galactosyl_T"/>
</dbReference>
<keyword evidence="5 11" id="KW-0808">Transferase</keyword>
<feature type="domain" description="Galactosyltransferase C-terminal" evidence="13">
    <location>
        <begin position="154"/>
        <end position="229"/>
    </location>
</feature>
<evidence type="ECO:0000259" key="13">
    <source>
        <dbReference type="Pfam" id="PF02709"/>
    </source>
</evidence>
<dbReference type="GO" id="GO:0005975">
    <property type="term" value="P:carbohydrate metabolic process"/>
    <property type="evidence" value="ECO:0007669"/>
    <property type="project" value="InterPro"/>
</dbReference>
<evidence type="ECO:0000256" key="7">
    <source>
        <dbReference type="ARBA" id="ARBA00022968"/>
    </source>
</evidence>
<protein>
    <recommendedName>
        <fullName evidence="11">Beta-1,4-N-acetylgalactosaminyltransferase</fullName>
        <ecNumber evidence="11">2.4.1.-</ecNumber>
    </recommendedName>
    <alternativeName>
        <fullName evidence="11">Beta-4-GalNAcT</fullName>
    </alternativeName>
</protein>
<dbReference type="AlphaFoldDB" id="A0A915CHU7"/>